<dbReference type="Pfam" id="PF13377">
    <property type="entry name" value="Peripla_BP_3"/>
    <property type="match status" value="1"/>
</dbReference>
<dbReference type="InterPro" id="IPR000843">
    <property type="entry name" value="HTH_LacI"/>
</dbReference>
<proteinExistence type="predicted"/>
<name>A0A848MB73_PAELE</name>
<evidence type="ECO:0000313" key="5">
    <source>
        <dbReference type="EMBL" id="NMO96704.1"/>
    </source>
</evidence>
<dbReference type="GO" id="GO:0003700">
    <property type="term" value="F:DNA-binding transcription factor activity"/>
    <property type="evidence" value="ECO:0007669"/>
    <property type="project" value="TreeGrafter"/>
</dbReference>
<gene>
    <name evidence="5" type="ORF">HII30_13070</name>
</gene>
<dbReference type="PANTHER" id="PTHR30146:SF147">
    <property type="entry name" value="HTH-TYPE TRANSCRIPTIONAL REGULATOR DEGA"/>
    <property type="match status" value="1"/>
</dbReference>
<organism evidence="5 6">
    <name type="scientific">Paenibacillus lemnae</name>
    <dbReference type="NCBI Taxonomy" id="1330551"/>
    <lineage>
        <taxon>Bacteria</taxon>
        <taxon>Bacillati</taxon>
        <taxon>Bacillota</taxon>
        <taxon>Bacilli</taxon>
        <taxon>Bacillales</taxon>
        <taxon>Paenibacillaceae</taxon>
        <taxon>Paenibacillus</taxon>
    </lineage>
</organism>
<keyword evidence="3" id="KW-0804">Transcription</keyword>
<feature type="domain" description="HTH lacI-type" evidence="4">
    <location>
        <begin position="3"/>
        <end position="57"/>
    </location>
</feature>
<dbReference type="SUPFAM" id="SSF47413">
    <property type="entry name" value="lambda repressor-like DNA-binding domains"/>
    <property type="match status" value="1"/>
</dbReference>
<protein>
    <submittedName>
        <fullName evidence="5">LacI family transcriptional regulator</fullName>
    </submittedName>
</protein>
<dbReference type="Gene3D" id="3.40.50.2300">
    <property type="match status" value="2"/>
</dbReference>
<sequence length="345" mass="37253">MKATIYDVAREAGVSIATVSHVINGKGKISRERREEVLHIMQRLNYRPNAIASALAGKKTYTLGLLVPDISNPFFAEIARSVEDRGHQLGYSVVICSTDNKEDKVKRYVSLLKQKQVDGVIIGTGISHEELLASLQDHAIAIALIARDHPGFGANSVRVHDLDGGRLAADHLMDMGHDRLAVLAESERVTSSSERVSGFVEAAAVRGLKVPGDRIISCEPTIEDGYQQAKGMLERPDRPTALFCCNDLLAIGALRAVRELGLSIPEDCSIVSFDDTILASVTDPPLTVIAQPIEQMGRLAVDLVVRDLSEQGDPAARRIVLPPELIVRRSTGSAPGTLTAPCSTR</sequence>
<dbReference type="PROSITE" id="PS00356">
    <property type="entry name" value="HTH_LACI_1"/>
    <property type="match status" value="1"/>
</dbReference>
<keyword evidence="6" id="KW-1185">Reference proteome</keyword>
<accession>A0A848MB73</accession>
<comment type="caution">
    <text evidence="5">The sequence shown here is derived from an EMBL/GenBank/DDBJ whole genome shotgun (WGS) entry which is preliminary data.</text>
</comment>
<dbReference type="GO" id="GO:0000976">
    <property type="term" value="F:transcription cis-regulatory region binding"/>
    <property type="evidence" value="ECO:0007669"/>
    <property type="project" value="TreeGrafter"/>
</dbReference>
<dbReference type="InterPro" id="IPR046335">
    <property type="entry name" value="LacI/GalR-like_sensor"/>
</dbReference>
<evidence type="ECO:0000259" key="4">
    <source>
        <dbReference type="PROSITE" id="PS50932"/>
    </source>
</evidence>
<dbReference type="CDD" id="cd06267">
    <property type="entry name" value="PBP1_LacI_sugar_binding-like"/>
    <property type="match status" value="1"/>
</dbReference>
<evidence type="ECO:0000256" key="2">
    <source>
        <dbReference type="ARBA" id="ARBA00023125"/>
    </source>
</evidence>
<dbReference type="PRINTS" id="PR00036">
    <property type="entry name" value="HTHLACI"/>
</dbReference>
<dbReference type="InterPro" id="IPR028082">
    <property type="entry name" value="Peripla_BP_I"/>
</dbReference>
<dbReference type="InterPro" id="IPR010982">
    <property type="entry name" value="Lambda_DNA-bd_dom_sf"/>
</dbReference>
<evidence type="ECO:0000256" key="1">
    <source>
        <dbReference type="ARBA" id="ARBA00023015"/>
    </source>
</evidence>
<dbReference type="SMART" id="SM00354">
    <property type="entry name" value="HTH_LACI"/>
    <property type="match status" value="1"/>
</dbReference>
<dbReference type="AlphaFoldDB" id="A0A848MB73"/>
<evidence type="ECO:0000256" key="3">
    <source>
        <dbReference type="ARBA" id="ARBA00023163"/>
    </source>
</evidence>
<dbReference type="PANTHER" id="PTHR30146">
    <property type="entry name" value="LACI-RELATED TRANSCRIPTIONAL REPRESSOR"/>
    <property type="match status" value="1"/>
</dbReference>
<dbReference type="CDD" id="cd01392">
    <property type="entry name" value="HTH_LacI"/>
    <property type="match status" value="1"/>
</dbReference>
<dbReference type="PROSITE" id="PS50932">
    <property type="entry name" value="HTH_LACI_2"/>
    <property type="match status" value="1"/>
</dbReference>
<dbReference type="Gene3D" id="1.10.260.40">
    <property type="entry name" value="lambda repressor-like DNA-binding domains"/>
    <property type="match status" value="1"/>
</dbReference>
<dbReference type="SUPFAM" id="SSF53822">
    <property type="entry name" value="Periplasmic binding protein-like I"/>
    <property type="match status" value="1"/>
</dbReference>
<dbReference type="EMBL" id="JABBPN010000011">
    <property type="protein sequence ID" value="NMO96704.1"/>
    <property type="molecule type" value="Genomic_DNA"/>
</dbReference>
<reference evidence="5 6" key="1">
    <citation type="submission" date="2020-04" db="EMBL/GenBank/DDBJ databases">
        <title>Paenibacillus algicola sp. nov., a novel marine bacterium producing alginate lyase.</title>
        <authorList>
            <person name="Huang H."/>
        </authorList>
    </citation>
    <scope>NUCLEOTIDE SEQUENCE [LARGE SCALE GENOMIC DNA]</scope>
    <source>
        <strain evidence="5 6">L7-75</strain>
    </source>
</reference>
<dbReference type="Pfam" id="PF00356">
    <property type="entry name" value="LacI"/>
    <property type="match status" value="1"/>
</dbReference>
<keyword evidence="1" id="KW-0805">Transcription regulation</keyword>
<evidence type="ECO:0000313" key="6">
    <source>
        <dbReference type="Proteomes" id="UP000565468"/>
    </source>
</evidence>
<dbReference type="Proteomes" id="UP000565468">
    <property type="component" value="Unassembled WGS sequence"/>
</dbReference>
<keyword evidence="2" id="KW-0238">DNA-binding</keyword>